<dbReference type="GO" id="GO:0008556">
    <property type="term" value="F:P-type potassium transmembrane transporter activity"/>
    <property type="evidence" value="ECO:0007669"/>
    <property type="project" value="InterPro"/>
</dbReference>
<dbReference type="RefSeq" id="WP_155034457.1">
    <property type="nucleotide sequence ID" value="NZ_JBHTIG010000060.1"/>
</dbReference>
<keyword evidence="6 11" id="KW-0067">ATP-binding</keyword>
<comment type="function">
    <text evidence="11">Part of the high-affinity ATP-driven potassium transport (or Kdp) system, which catalyzes the hydrolysis of ATP coupled with the electrogenic transport of potassium into the cytoplasm. This subunit acts as a catalytic chaperone that increases the ATP-binding affinity of the ATP-hydrolyzing subunit KdpB by the formation of a transient KdpB/KdpC/ATP ternary complex.</text>
</comment>
<dbReference type="HAMAP" id="MF_00276">
    <property type="entry name" value="KdpC"/>
    <property type="match status" value="1"/>
</dbReference>
<evidence type="ECO:0000313" key="12">
    <source>
        <dbReference type="EMBL" id="MTH28467.1"/>
    </source>
</evidence>
<evidence type="ECO:0000256" key="1">
    <source>
        <dbReference type="ARBA" id="ARBA00022448"/>
    </source>
</evidence>
<keyword evidence="5 11" id="KW-0547">Nucleotide-binding</keyword>
<dbReference type="EMBL" id="WMJY01000001">
    <property type="protein sequence ID" value="MTH28467.1"/>
    <property type="molecule type" value="Genomic_DNA"/>
</dbReference>
<evidence type="ECO:0000256" key="6">
    <source>
        <dbReference type="ARBA" id="ARBA00022840"/>
    </source>
</evidence>
<organism evidence="12 13">
    <name type="scientific">Myroides pelagicus</name>
    <dbReference type="NCBI Taxonomy" id="270914"/>
    <lineage>
        <taxon>Bacteria</taxon>
        <taxon>Pseudomonadati</taxon>
        <taxon>Bacteroidota</taxon>
        <taxon>Flavobacteriia</taxon>
        <taxon>Flavobacteriales</taxon>
        <taxon>Flavobacteriaceae</taxon>
        <taxon>Myroides</taxon>
    </lineage>
</organism>
<evidence type="ECO:0000256" key="11">
    <source>
        <dbReference type="HAMAP-Rule" id="MF_00276"/>
    </source>
</evidence>
<comment type="similarity">
    <text evidence="11">Belongs to the KdpC family.</text>
</comment>
<comment type="subunit">
    <text evidence="11">The system is composed of three essential subunits: KdpA, KdpB and KdpC.</text>
</comment>
<keyword evidence="10 11" id="KW-0472">Membrane</keyword>
<keyword evidence="9 11" id="KW-0406">Ion transport</keyword>
<proteinExistence type="inferred from homology"/>
<keyword evidence="8 11" id="KW-1133">Transmembrane helix</keyword>
<keyword evidence="1 11" id="KW-0813">Transport</keyword>
<name>A0A7K1GHL6_9FLAO</name>
<dbReference type="PANTHER" id="PTHR30042">
    <property type="entry name" value="POTASSIUM-TRANSPORTING ATPASE C CHAIN"/>
    <property type="match status" value="1"/>
</dbReference>
<evidence type="ECO:0000256" key="3">
    <source>
        <dbReference type="ARBA" id="ARBA00022538"/>
    </source>
</evidence>
<sequence length="187" mass="20350">MKTNLIPSIILTTGLVVLLCVAYPLMMWGIAKFSPNQGEGFIVEAANGKNYVNVGQSFTQDDYFWSRPSAVDYNAAGSGGSNKATTNAEYLDEVEQRIADFLVKNPTVDKHDIPVDIITASGSGLDPHISVDAARVQIARIAEHTGIPLAQLEQLVEQQTQQPLWGLFGPEKIKVIELNIALDALKK</sequence>
<reference evidence="12 13" key="1">
    <citation type="journal article" date="2006" name="Int. J. Syst. Evol. Microbiol.">
        <title>Myroides pelagicus sp. nov., isolated from seawater in Thailand.</title>
        <authorList>
            <person name="Yoon J."/>
            <person name="Maneerat S."/>
            <person name="Kawai F."/>
            <person name="Yokota A."/>
        </authorList>
    </citation>
    <scope>NUCLEOTIDE SEQUENCE [LARGE SCALE GENOMIC DNA]</scope>
    <source>
        <strain evidence="12 13">SM1T</strain>
    </source>
</reference>
<gene>
    <name evidence="11" type="primary">kdpC</name>
    <name evidence="12" type="ORF">GJV77_00805</name>
</gene>
<evidence type="ECO:0000256" key="9">
    <source>
        <dbReference type="ARBA" id="ARBA00023065"/>
    </source>
</evidence>
<dbReference type="Pfam" id="PF02669">
    <property type="entry name" value="KdpC"/>
    <property type="match status" value="1"/>
</dbReference>
<comment type="caution">
    <text evidence="12">The sequence shown here is derived from an EMBL/GenBank/DDBJ whole genome shotgun (WGS) entry which is preliminary data.</text>
</comment>
<evidence type="ECO:0000256" key="10">
    <source>
        <dbReference type="ARBA" id="ARBA00023136"/>
    </source>
</evidence>
<keyword evidence="2 11" id="KW-1003">Cell membrane</keyword>
<keyword evidence="13" id="KW-1185">Reference proteome</keyword>
<evidence type="ECO:0000256" key="8">
    <source>
        <dbReference type="ARBA" id="ARBA00022989"/>
    </source>
</evidence>
<keyword evidence="7 11" id="KW-0630">Potassium</keyword>
<keyword evidence="4 11" id="KW-0812">Transmembrane</keyword>
<dbReference type="AlphaFoldDB" id="A0A7K1GHL6"/>
<keyword evidence="3 11" id="KW-0633">Potassium transport</keyword>
<dbReference type="GO" id="GO:0005524">
    <property type="term" value="F:ATP binding"/>
    <property type="evidence" value="ECO:0007669"/>
    <property type="project" value="UniProtKB-UniRule"/>
</dbReference>
<evidence type="ECO:0000313" key="13">
    <source>
        <dbReference type="Proteomes" id="UP000488936"/>
    </source>
</evidence>
<evidence type="ECO:0000256" key="7">
    <source>
        <dbReference type="ARBA" id="ARBA00022958"/>
    </source>
</evidence>
<dbReference type="PIRSF" id="PIRSF001296">
    <property type="entry name" value="K_ATPase_KdpC"/>
    <property type="match status" value="1"/>
</dbReference>
<protein>
    <recommendedName>
        <fullName evidence="11">Potassium-transporting ATPase KdpC subunit</fullName>
    </recommendedName>
    <alternativeName>
        <fullName evidence="11">ATP phosphohydrolase [potassium-transporting] C chain</fullName>
    </alternativeName>
    <alternativeName>
        <fullName evidence="11">Potassium-binding and translocating subunit C</fullName>
    </alternativeName>
    <alternativeName>
        <fullName evidence="11">Potassium-translocating ATPase C chain</fullName>
    </alternativeName>
</protein>
<evidence type="ECO:0000256" key="4">
    <source>
        <dbReference type="ARBA" id="ARBA00022692"/>
    </source>
</evidence>
<dbReference type="InterPro" id="IPR003820">
    <property type="entry name" value="KdpC"/>
</dbReference>
<evidence type="ECO:0000256" key="2">
    <source>
        <dbReference type="ARBA" id="ARBA00022475"/>
    </source>
</evidence>
<dbReference type="GO" id="GO:0005886">
    <property type="term" value="C:plasma membrane"/>
    <property type="evidence" value="ECO:0007669"/>
    <property type="project" value="UniProtKB-SubCell"/>
</dbReference>
<accession>A0A7K1GHL6</accession>
<feature type="transmembrane region" description="Helical" evidence="11">
    <location>
        <begin position="6"/>
        <end position="26"/>
    </location>
</feature>
<dbReference type="Proteomes" id="UP000488936">
    <property type="component" value="Unassembled WGS sequence"/>
</dbReference>
<evidence type="ECO:0000256" key="5">
    <source>
        <dbReference type="ARBA" id="ARBA00022741"/>
    </source>
</evidence>
<comment type="subcellular location">
    <subcellularLocation>
        <location evidence="11">Cell membrane</location>
        <topology evidence="11">Single-pass membrane protein</topology>
    </subcellularLocation>
</comment>
<dbReference type="OrthoDB" id="9809491at2"/>
<dbReference type="PANTHER" id="PTHR30042:SF2">
    <property type="entry name" value="POTASSIUM-TRANSPORTING ATPASE KDPC SUBUNIT"/>
    <property type="match status" value="1"/>
</dbReference>